<feature type="transmembrane region" description="Helical" evidence="1">
    <location>
        <begin position="520"/>
        <end position="538"/>
    </location>
</feature>
<organism evidence="2 3">
    <name type="scientific">Jeotgalibacillus marinus</name>
    <dbReference type="NCBI Taxonomy" id="86667"/>
    <lineage>
        <taxon>Bacteria</taxon>
        <taxon>Bacillati</taxon>
        <taxon>Bacillota</taxon>
        <taxon>Bacilli</taxon>
        <taxon>Bacillales</taxon>
        <taxon>Caryophanaceae</taxon>
        <taxon>Jeotgalibacillus</taxon>
    </lineage>
</organism>
<feature type="transmembrane region" description="Helical" evidence="1">
    <location>
        <begin position="203"/>
        <end position="222"/>
    </location>
</feature>
<protein>
    <recommendedName>
        <fullName evidence="4">ABC transporter permease</fullName>
    </recommendedName>
</protein>
<feature type="transmembrane region" description="Helical" evidence="1">
    <location>
        <begin position="452"/>
        <end position="474"/>
    </location>
</feature>
<keyword evidence="1" id="KW-0812">Transmembrane</keyword>
<keyword evidence="1" id="KW-0472">Membrane</keyword>
<proteinExistence type="predicted"/>
<feature type="transmembrane region" description="Helical" evidence="1">
    <location>
        <begin position="64"/>
        <end position="84"/>
    </location>
</feature>
<feature type="transmembrane region" description="Helical" evidence="1">
    <location>
        <begin position="426"/>
        <end position="446"/>
    </location>
</feature>
<feature type="transmembrane region" description="Helical" evidence="1">
    <location>
        <begin position="346"/>
        <end position="367"/>
    </location>
</feature>
<feature type="transmembrane region" description="Helical" evidence="1">
    <location>
        <begin position="135"/>
        <end position="159"/>
    </location>
</feature>
<keyword evidence="1" id="KW-1133">Transmembrane helix</keyword>
<dbReference type="RefSeq" id="WP_367778346.1">
    <property type="nucleotide sequence ID" value="NZ_JBFMIA010000002.1"/>
</dbReference>
<sequence>MSDFMSLRFLDRFEKGFNKVGIEYPLLRHILKIKLTMDSRRIPTVYSQQKVDESKDKNHFLRSLWIYALYGLAVVPFLFFADQYFFQMSIIFGVLMFILMTSMISDFSAVLLDIRDRAIIGPKPINKRTLSAAKMIHVSIYMFFLTTATVAVPLVVSLFSMGIGFFLLFLLEVILLVMLILVLTACIYIFILRFFDGERLKNMINYIQILLTIGIFIGYQVVIRSFEFIAMEINFTPAWWQLLTPPVWFGALHEVILQGERSIFVIILAVMAILIPILMMILYVRLMPTFEHQLQKLSHTEVGVKKRQAKWKKTFVKWISPNKEERSVYYFARSMMKSEREFKLKVYPSLGFAIVVPFIFMFSMSQASSFDDLRDGNSYYFIYFSLLVIPTIFSMVKYSSGYKGSWIYEVASIQHRSSIYSGTLKAGLVTLFFPVFFIQCIVFLWLFSYQIFVDLLVVLMSSIIYSTASLKVLSNRAFPFSESFSLAQHKESGKVFGLILVIVAFYGLHSVSSLFPNGTYVYAVILFISMIVTWKMTFRK</sequence>
<evidence type="ECO:0000256" key="1">
    <source>
        <dbReference type="SAM" id="Phobius"/>
    </source>
</evidence>
<gene>
    <name evidence="2" type="ORF">AB1471_04205</name>
</gene>
<name>A0ABV3Q233_9BACL</name>
<comment type="caution">
    <text evidence="2">The sequence shown here is derived from an EMBL/GenBank/DDBJ whole genome shotgun (WGS) entry which is preliminary data.</text>
</comment>
<feature type="transmembrane region" description="Helical" evidence="1">
    <location>
        <begin position="495"/>
        <end position="514"/>
    </location>
</feature>
<evidence type="ECO:0000313" key="3">
    <source>
        <dbReference type="Proteomes" id="UP001556040"/>
    </source>
</evidence>
<keyword evidence="3" id="KW-1185">Reference proteome</keyword>
<feature type="transmembrane region" description="Helical" evidence="1">
    <location>
        <begin position="379"/>
        <end position="396"/>
    </location>
</feature>
<accession>A0ABV3Q233</accession>
<feature type="transmembrane region" description="Helical" evidence="1">
    <location>
        <begin position="165"/>
        <end position="191"/>
    </location>
</feature>
<evidence type="ECO:0000313" key="2">
    <source>
        <dbReference type="EMBL" id="MEW9501004.1"/>
    </source>
</evidence>
<reference evidence="2 3" key="1">
    <citation type="journal article" date="1979" name="Int. J. Syst. Evol. Microbiol.">
        <title>Bacillus globisporus subsp. marinus subsp. nov.</title>
        <authorList>
            <person name="Liu H."/>
        </authorList>
    </citation>
    <scope>NUCLEOTIDE SEQUENCE [LARGE SCALE GENOMIC DNA]</scope>
    <source>
        <strain evidence="2 3">DSM 1297</strain>
    </source>
</reference>
<feature type="transmembrane region" description="Helical" evidence="1">
    <location>
        <begin position="90"/>
        <end position="114"/>
    </location>
</feature>
<dbReference type="Proteomes" id="UP001556040">
    <property type="component" value="Unassembled WGS sequence"/>
</dbReference>
<feature type="transmembrane region" description="Helical" evidence="1">
    <location>
        <begin position="263"/>
        <end position="286"/>
    </location>
</feature>
<dbReference type="EMBL" id="JBFMIA010000002">
    <property type="protein sequence ID" value="MEW9501004.1"/>
    <property type="molecule type" value="Genomic_DNA"/>
</dbReference>
<evidence type="ECO:0008006" key="4">
    <source>
        <dbReference type="Google" id="ProtNLM"/>
    </source>
</evidence>